<dbReference type="PROSITE" id="PS00211">
    <property type="entry name" value="ABC_TRANSPORTER_1"/>
    <property type="match status" value="1"/>
</dbReference>
<dbReference type="GO" id="GO:0016887">
    <property type="term" value="F:ATP hydrolysis activity"/>
    <property type="evidence" value="ECO:0007669"/>
    <property type="project" value="InterPro"/>
</dbReference>
<sequence length="377" mass="38467">MAPGGDAVSGAALEAHVVVRREGFVLDAEISASAGEIVAVMGPSGAGKSTLVSVIAGLLAITEGRVHVAGEVVSSPRVQLAPQRRGVVLLGQDPHLFPHLSARDNVAFGVRVSAGEGRAAGRVERRSRAERALAEVGLSGIGHRRPAELSGGQQQRVALARALATEPRVLLLDEPFTALDPVTVADIRRTLAERVRAAGCTTVFVTHDVVDAVAVADRLVVLEAGRVSQQGAVREVLTAPATDFVAALAGVNRVAGRVEDGVWGAGVLRLRAAGVRDGDAVALIPIGAVRLESEGSGASEGEAAGAGAAEPVRAAGTATWTARVERIEATPAGARVYTASPPVVCELTVAQMLAAETAEGDAVRLSVDVADVRIVAS</sequence>
<dbReference type="Proteomes" id="UP000075357">
    <property type="component" value="Unassembled WGS sequence"/>
</dbReference>
<dbReference type="InterPro" id="IPR003439">
    <property type="entry name" value="ABC_transporter-like_ATP-bd"/>
</dbReference>
<dbReference type="GO" id="GO:0005524">
    <property type="term" value="F:ATP binding"/>
    <property type="evidence" value="ECO:0007669"/>
    <property type="project" value="UniProtKB-KW"/>
</dbReference>
<dbReference type="InterPro" id="IPR017871">
    <property type="entry name" value="ABC_transporter-like_CS"/>
</dbReference>
<keyword evidence="3 5" id="KW-0067">ATP-binding</keyword>
<proteinExistence type="predicted"/>
<comment type="caution">
    <text evidence="5">The sequence shown here is derived from an EMBL/GenBank/DDBJ whole genome shotgun (WGS) entry which is preliminary data.</text>
</comment>
<name>A0A150HFK5_9MICO</name>
<feature type="domain" description="ABC transporter" evidence="4">
    <location>
        <begin position="8"/>
        <end position="249"/>
    </location>
</feature>
<evidence type="ECO:0000256" key="1">
    <source>
        <dbReference type="ARBA" id="ARBA00022448"/>
    </source>
</evidence>
<dbReference type="STRING" id="36807.Mlaev_01157"/>
<evidence type="ECO:0000256" key="3">
    <source>
        <dbReference type="ARBA" id="ARBA00022840"/>
    </source>
</evidence>
<dbReference type="AlphaFoldDB" id="A0A150HFK5"/>
<dbReference type="SMART" id="SM00382">
    <property type="entry name" value="AAA"/>
    <property type="match status" value="1"/>
</dbReference>
<dbReference type="InterPro" id="IPR050093">
    <property type="entry name" value="ABC_SmlMolc_Importer"/>
</dbReference>
<organism evidence="5 6">
    <name type="scientific">Microbacterium laevaniformans</name>
    <dbReference type="NCBI Taxonomy" id="36807"/>
    <lineage>
        <taxon>Bacteria</taxon>
        <taxon>Bacillati</taxon>
        <taxon>Actinomycetota</taxon>
        <taxon>Actinomycetes</taxon>
        <taxon>Micrococcales</taxon>
        <taxon>Microbacteriaceae</taxon>
        <taxon>Microbacterium</taxon>
    </lineage>
</organism>
<dbReference type="PANTHER" id="PTHR42781:SF4">
    <property type="entry name" value="SPERMIDINE_PUTRESCINE IMPORT ATP-BINDING PROTEIN POTA"/>
    <property type="match status" value="1"/>
</dbReference>
<dbReference type="PANTHER" id="PTHR42781">
    <property type="entry name" value="SPERMIDINE/PUTRESCINE IMPORT ATP-BINDING PROTEIN POTA"/>
    <property type="match status" value="1"/>
</dbReference>
<keyword evidence="5" id="KW-0378">Hydrolase</keyword>
<evidence type="ECO:0000259" key="4">
    <source>
        <dbReference type="PROSITE" id="PS50893"/>
    </source>
</evidence>
<evidence type="ECO:0000313" key="6">
    <source>
        <dbReference type="Proteomes" id="UP000075357"/>
    </source>
</evidence>
<dbReference type="InterPro" id="IPR027417">
    <property type="entry name" value="P-loop_NTPase"/>
</dbReference>
<evidence type="ECO:0000313" key="5">
    <source>
        <dbReference type="EMBL" id="KXZ60902.1"/>
    </source>
</evidence>
<gene>
    <name evidence="5" type="primary">cysA</name>
    <name evidence="5" type="ORF">Mlaev_01157</name>
</gene>
<dbReference type="PATRIC" id="fig|36807.3.peg.1183"/>
<dbReference type="Gene3D" id="3.40.50.300">
    <property type="entry name" value="P-loop containing nucleotide triphosphate hydrolases"/>
    <property type="match status" value="1"/>
</dbReference>
<keyword evidence="1" id="KW-0813">Transport</keyword>
<dbReference type="Pfam" id="PF00005">
    <property type="entry name" value="ABC_tran"/>
    <property type="match status" value="1"/>
</dbReference>
<dbReference type="RefSeq" id="WP_061682645.1">
    <property type="nucleotide sequence ID" value="NZ_LRAD01000026.1"/>
</dbReference>
<accession>A0A150HFK5</accession>
<evidence type="ECO:0000256" key="2">
    <source>
        <dbReference type="ARBA" id="ARBA00022741"/>
    </source>
</evidence>
<dbReference type="EC" id="3.6.3.25" evidence="5"/>
<keyword evidence="2" id="KW-0547">Nucleotide-binding</keyword>
<dbReference type="SUPFAM" id="SSF52540">
    <property type="entry name" value="P-loop containing nucleoside triphosphate hydrolases"/>
    <property type="match status" value="1"/>
</dbReference>
<keyword evidence="6" id="KW-1185">Reference proteome</keyword>
<protein>
    <submittedName>
        <fullName evidence="5">Sulfate/thiosulfate import ATP-binding protein CysA</fullName>
        <ecNumber evidence="5">3.6.3.25</ecNumber>
    </submittedName>
</protein>
<dbReference type="EMBL" id="LRAD01000026">
    <property type="protein sequence ID" value="KXZ60902.1"/>
    <property type="molecule type" value="Genomic_DNA"/>
</dbReference>
<dbReference type="PROSITE" id="PS50893">
    <property type="entry name" value="ABC_TRANSPORTER_2"/>
    <property type="match status" value="1"/>
</dbReference>
<reference evidence="5 6" key="1">
    <citation type="submission" date="2016-01" db="EMBL/GenBank/DDBJ databases">
        <title>Draft genome sequences of Microbacterium laevaniformans LCDC 91-0039 and the type strain of Microbacterium hominis LCDC 84-209.</title>
        <authorList>
            <person name="Bernier A.-M."/>
            <person name="Bernard K."/>
        </authorList>
    </citation>
    <scope>NUCLEOTIDE SEQUENCE [LARGE SCALE GENOMIC DNA]</scope>
    <source>
        <strain evidence="5 6">LCDC 91-0039</strain>
    </source>
</reference>
<dbReference type="InterPro" id="IPR003593">
    <property type="entry name" value="AAA+_ATPase"/>
</dbReference>